<evidence type="ECO:0000256" key="5">
    <source>
        <dbReference type="ARBA" id="ARBA00022801"/>
    </source>
</evidence>
<name>A0ABS7EH25_9GAMM</name>
<dbReference type="InterPro" id="IPR026392">
    <property type="entry name" value="Exo/Archaeosortase_dom"/>
</dbReference>
<evidence type="ECO:0000256" key="8">
    <source>
        <dbReference type="SAM" id="Phobius"/>
    </source>
</evidence>
<dbReference type="NCBIfam" id="TIGR04178">
    <property type="entry name" value="exo_archaeo"/>
    <property type="match status" value="1"/>
</dbReference>
<feature type="transmembrane region" description="Helical" evidence="8">
    <location>
        <begin position="246"/>
        <end position="267"/>
    </location>
</feature>
<gene>
    <name evidence="10" type="primary">xrtA</name>
    <name evidence="10" type="ORF">K0504_11385</name>
</gene>
<keyword evidence="4 8" id="KW-0812">Transmembrane</keyword>
<dbReference type="GO" id="GO:0016787">
    <property type="term" value="F:hydrolase activity"/>
    <property type="evidence" value="ECO:0007669"/>
    <property type="project" value="UniProtKB-KW"/>
</dbReference>
<feature type="transmembrane region" description="Helical" evidence="8">
    <location>
        <begin position="7"/>
        <end position="27"/>
    </location>
</feature>
<feature type="transmembrane region" description="Helical" evidence="8">
    <location>
        <begin position="207"/>
        <end position="234"/>
    </location>
</feature>
<comment type="caution">
    <text evidence="10">The sequence shown here is derived from an EMBL/GenBank/DDBJ whole genome shotgun (WGS) entry which is preliminary data.</text>
</comment>
<keyword evidence="2" id="KW-1003">Cell membrane</keyword>
<dbReference type="InterPro" id="IPR013426">
    <property type="entry name" value="EpsH-like"/>
</dbReference>
<proteinExistence type="predicted"/>
<organism evidence="10 11">
    <name type="scientific">Neiella holothuriorum</name>
    <dbReference type="NCBI Taxonomy" id="2870530"/>
    <lineage>
        <taxon>Bacteria</taxon>
        <taxon>Pseudomonadati</taxon>
        <taxon>Pseudomonadota</taxon>
        <taxon>Gammaproteobacteria</taxon>
        <taxon>Alteromonadales</taxon>
        <taxon>Echinimonadaceae</taxon>
        <taxon>Neiella</taxon>
    </lineage>
</organism>
<keyword evidence="7 8" id="KW-0472">Membrane</keyword>
<dbReference type="Proteomes" id="UP001166251">
    <property type="component" value="Unassembled WGS sequence"/>
</dbReference>
<evidence type="ECO:0000259" key="9">
    <source>
        <dbReference type="Pfam" id="PF11984"/>
    </source>
</evidence>
<reference evidence="10" key="1">
    <citation type="submission" date="2021-07" db="EMBL/GenBank/DDBJ databases">
        <title>Neiella marina sp. nov., isolated from the intestinal content of sea cucumber Apostichopus japonicus.</title>
        <authorList>
            <person name="Bai X."/>
        </authorList>
    </citation>
    <scope>NUCLEOTIDE SEQUENCE</scope>
    <source>
        <strain evidence="10">126</strain>
    </source>
</reference>
<dbReference type="NCBIfam" id="TIGR02602">
    <property type="entry name" value="8TM_EpsH"/>
    <property type="match status" value="1"/>
</dbReference>
<keyword evidence="3" id="KW-0645">Protease</keyword>
<evidence type="ECO:0000256" key="7">
    <source>
        <dbReference type="ARBA" id="ARBA00023136"/>
    </source>
</evidence>
<evidence type="ECO:0000256" key="2">
    <source>
        <dbReference type="ARBA" id="ARBA00022475"/>
    </source>
</evidence>
<protein>
    <submittedName>
        <fullName evidence="10">Exosortase A</fullName>
        <ecNumber evidence="10">3.4.22.-</ecNumber>
    </submittedName>
</protein>
<feature type="domain" description="Methanolan biosynthesis EpsI" evidence="9">
    <location>
        <begin position="294"/>
        <end position="472"/>
    </location>
</feature>
<dbReference type="InterPro" id="IPR019127">
    <property type="entry name" value="Exosortase"/>
</dbReference>
<evidence type="ECO:0000256" key="3">
    <source>
        <dbReference type="ARBA" id="ARBA00022670"/>
    </source>
</evidence>
<dbReference type="InterPro" id="IPR017540">
    <property type="entry name" value="Exosortase-1"/>
</dbReference>
<accession>A0ABS7EH25</accession>
<evidence type="ECO:0000256" key="1">
    <source>
        <dbReference type="ARBA" id="ARBA00004651"/>
    </source>
</evidence>
<dbReference type="RefSeq" id="WP_220104320.1">
    <property type="nucleotide sequence ID" value="NZ_JAHZSS010000013.1"/>
</dbReference>
<evidence type="ECO:0000313" key="10">
    <source>
        <dbReference type="EMBL" id="MBW8191641.1"/>
    </source>
</evidence>
<dbReference type="InterPro" id="IPR014263">
    <property type="entry name" value="Methanolan_biosynth_EpsI"/>
</dbReference>
<dbReference type="NCBIfam" id="TIGR03109">
    <property type="entry name" value="exosort_XrtA"/>
    <property type="match status" value="1"/>
</dbReference>
<dbReference type="EMBL" id="JAHZSS010000013">
    <property type="protein sequence ID" value="MBW8191641.1"/>
    <property type="molecule type" value="Genomic_DNA"/>
</dbReference>
<comment type="subcellular location">
    <subcellularLocation>
        <location evidence="1">Cell membrane</location>
        <topology evidence="1">Multi-pass membrane protein</topology>
    </subcellularLocation>
</comment>
<feature type="transmembrane region" description="Helical" evidence="8">
    <location>
        <begin position="288"/>
        <end position="307"/>
    </location>
</feature>
<dbReference type="EC" id="3.4.22.-" evidence="10"/>
<sequence>MPLFAKLVLVQIAILLISWFTLFNATLISLVNSWSSSDTFQHCYIIAPISLWLMWRRRFMLAEVHYKPVPLLLIPVLLSSLLWFAGSLTGIQIAAQFAVISWLFFAVWALLGHDFFRVGWFPLCYLFFMVPIGDEIVPQLQIFTADISVFLLASTGIPVFREGLYLAIPNGMFEVAVACSGIRYLIASVALGTLFAHLQYHSLKRQLLFLAIAAILPVIANGIRAYFIVLIAYISDMKLATGVDHLLYGWVFFGIVMFLLFWVGNYWRQSMAEPPSKIRTLGAGPSKAHSYSVLLASLIAAISITAYETNRSNQPTTILAINTNKLPNHFQSGELSSWRPNFVNADDYYEGIARGSAPAVEIYIALYSKNIQEQELVNYHNQFFDRDHFTPIKHRLVDNGEASYGEYQITSTTGDKFTLYYWYQLPRYRSANATEVKLNQSWRTLTSGRDSGAIVILATRTSSNSKTRLKRAMVEIQQVGNLWETE</sequence>
<feature type="transmembrane region" description="Helical" evidence="8">
    <location>
        <begin position="76"/>
        <end position="109"/>
    </location>
</feature>
<keyword evidence="11" id="KW-1185">Reference proteome</keyword>
<dbReference type="Pfam" id="PF11984">
    <property type="entry name" value="DUF3485"/>
    <property type="match status" value="1"/>
</dbReference>
<evidence type="ECO:0000256" key="4">
    <source>
        <dbReference type="ARBA" id="ARBA00022692"/>
    </source>
</evidence>
<dbReference type="Pfam" id="PF09721">
    <property type="entry name" value="Exosortase_EpsH"/>
    <property type="match status" value="1"/>
</dbReference>
<evidence type="ECO:0000256" key="6">
    <source>
        <dbReference type="ARBA" id="ARBA00022989"/>
    </source>
</evidence>
<keyword evidence="5 10" id="KW-0378">Hydrolase</keyword>
<evidence type="ECO:0000313" key="11">
    <source>
        <dbReference type="Proteomes" id="UP001166251"/>
    </source>
</evidence>
<feature type="transmembrane region" description="Helical" evidence="8">
    <location>
        <begin position="172"/>
        <end position="195"/>
    </location>
</feature>
<keyword evidence="6 8" id="KW-1133">Transmembrane helix</keyword>